<evidence type="ECO:0000256" key="1">
    <source>
        <dbReference type="ARBA" id="ARBA00002668"/>
    </source>
</evidence>
<evidence type="ECO:0000259" key="5">
    <source>
        <dbReference type="PROSITE" id="PS50097"/>
    </source>
</evidence>
<dbReference type="Gene3D" id="1.25.40.420">
    <property type="match status" value="1"/>
</dbReference>
<dbReference type="InterPro" id="IPR011705">
    <property type="entry name" value="BACK"/>
</dbReference>
<dbReference type="STRING" id="35608.A0A2U1NRV7"/>
<evidence type="ECO:0000313" key="7">
    <source>
        <dbReference type="Proteomes" id="UP000245207"/>
    </source>
</evidence>
<dbReference type="Pfam" id="PF07707">
    <property type="entry name" value="BACK"/>
    <property type="match status" value="1"/>
</dbReference>
<dbReference type="GO" id="GO:0004582">
    <property type="term" value="F:dolichyl-phosphate beta-D-mannosyltransferase activity"/>
    <property type="evidence" value="ECO:0007669"/>
    <property type="project" value="UniProtKB-EC"/>
</dbReference>
<dbReference type="Pfam" id="PF12248">
    <property type="entry name" value="Methyltransf_FA"/>
    <property type="match status" value="1"/>
</dbReference>
<dbReference type="InterPro" id="IPR039528">
    <property type="entry name" value="DPM1-like"/>
</dbReference>
<name>A0A2U1NRV7_ARTAN</name>
<dbReference type="Gene3D" id="3.30.710.10">
    <property type="entry name" value="Potassium Channel Kv1.1, Chain A"/>
    <property type="match status" value="2"/>
</dbReference>
<evidence type="ECO:0000256" key="3">
    <source>
        <dbReference type="ARBA" id="ARBA00012704"/>
    </source>
</evidence>
<dbReference type="CDD" id="cd06442">
    <property type="entry name" value="DPM1_like"/>
    <property type="match status" value="1"/>
</dbReference>
<dbReference type="FunFam" id="3.90.550.10:FF:000122">
    <property type="entry name" value="Dolichol-phosphate mannosyltransferase subunit 1"/>
    <property type="match status" value="1"/>
</dbReference>
<evidence type="ECO:0000256" key="4">
    <source>
        <dbReference type="ARBA" id="ARBA00022679"/>
    </source>
</evidence>
<dbReference type="Proteomes" id="UP000245207">
    <property type="component" value="Unassembled WGS sequence"/>
</dbReference>
<dbReference type="AlphaFoldDB" id="A0A2U1NRV7"/>
<dbReference type="PROSITE" id="PS50097">
    <property type="entry name" value="BTB"/>
    <property type="match status" value="2"/>
</dbReference>
<accession>A0A2U1NRV7</accession>
<comment type="caution">
    <text evidence="6">The sequence shown here is derived from an EMBL/GenBank/DDBJ whole genome shotgun (WGS) entry which is preliminary data.</text>
</comment>
<dbReference type="EC" id="2.4.1.83" evidence="3"/>
<comment type="pathway">
    <text evidence="2">Protein modification; protein ubiquitination.</text>
</comment>
<evidence type="ECO:0000256" key="2">
    <source>
        <dbReference type="ARBA" id="ARBA00004906"/>
    </source>
</evidence>
<dbReference type="Pfam" id="PF00651">
    <property type="entry name" value="BTB"/>
    <property type="match status" value="2"/>
</dbReference>
<proteinExistence type="predicted"/>
<protein>
    <recommendedName>
        <fullName evidence="3">dolichyl-phosphate beta-D-mannosyltransferase</fullName>
        <ecNumber evidence="3">2.4.1.83</ecNumber>
    </recommendedName>
</protein>
<feature type="domain" description="BTB" evidence="5">
    <location>
        <begin position="208"/>
        <end position="270"/>
    </location>
</feature>
<evidence type="ECO:0000313" key="6">
    <source>
        <dbReference type="EMBL" id="PWA76200.1"/>
    </source>
</evidence>
<dbReference type="InterPro" id="IPR000210">
    <property type="entry name" value="BTB/POZ_dom"/>
</dbReference>
<gene>
    <name evidence="6" type="ORF">CTI12_AA237520</name>
</gene>
<dbReference type="OrthoDB" id="19132at2759"/>
<dbReference type="SMART" id="SM00875">
    <property type="entry name" value="BACK"/>
    <property type="match status" value="1"/>
</dbReference>
<dbReference type="SUPFAM" id="SSF49785">
    <property type="entry name" value="Galactose-binding domain-like"/>
    <property type="match status" value="1"/>
</dbReference>
<dbReference type="InterPro" id="IPR011333">
    <property type="entry name" value="SKP1/BTB/POZ_sf"/>
</dbReference>
<dbReference type="InterPro" id="IPR029044">
    <property type="entry name" value="Nucleotide-diphossugar_trans"/>
</dbReference>
<dbReference type="Pfam" id="PF00535">
    <property type="entry name" value="Glycos_transf_2"/>
    <property type="match status" value="1"/>
</dbReference>
<dbReference type="PANTHER" id="PTHR47457:SF1">
    <property type="entry name" value="BTB DOMAIN-CONTAINING PROTEIN-RELATED"/>
    <property type="match status" value="1"/>
</dbReference>
<dbReference type="InterPro" id="IPR001173">
    <property type="entry name" value="Glyco_trans_2-like"/>
</dbReference>
<dbReference type="Gene3D" id="2.60.120.260">
    <property type="entry name" value="Galactose-binding domain-like"/>
    <property type="match status" value="1"/>
</dbReference>
<keyword evidence="4" id="KW-0808">Transferase</keyword>
<reference evidence="6 7" key="1">
    <citation type="journal article" date="2018" name="Mol. Plant">
        <title>The genome of Artemisia annua provides insight into the evolution of Asteraceae family and artemisinin biosynthesis.</title>
        <authorList>
            <person name="Shen Q."/>
            <person name="Zhang L."/>
            <person name="Liao Z."/>
            <person name="Wang S."/>
            <person name="Yan T."/>
            <person name="Shi P."/>
            <person name="Liu M."/>
            <person name="Fu X."/>
            <person name="Pan Q."/>
            <person name="Wang Y."/>
            <person name="Lv Z."/>
            <person name="Lu X."/>
            <person name="Zhang F."/>
            <person name="Jiang W."/>
            <person name="Ma Y."/>
            <person name="Chen M."/>
            <person name="Hao X."/>
            <person name="Li L."/>
            <person name="Tang Y."/>
            <person name="Lv G."/>
            <person name="Zhou Y."/>
            <person name="Sun X."/>
            <person name="Brodelius P.E."/>
            <person name="Rose J.K.C."/>
            <person name="Tang K."/>
        </authorList>
    </citation>
    <scope>NUCLEOTIDE SEQUENCE [LARGE SCALE GENOMIC DNA]</scope>
    <source>
        <strain evidence="7">cv. Huhao1</strain>
        <tissue evidence="6">Leaf</tissue>
    </source>
</reference>
<dbReference type="EMBL" id="PKPP01002302">
    <property type="protein sequence ID" value="PWA76200.1"/>
    <property type="molecule type" value="Genomic_DNA"/>
</dbReference>
<dbReference type="InterPro" id="IPR008979">
    <property type="entry name" value="Galactose-bd-like_sf"/>
</dbReference>
<dbReference type="Pfam" id="PF00754">
    <property type="entry name" value="F5_F8_type_C"/>
    <property type="match status" value="1"/>
</dbReference>
<dbReference type="PANTHER" id="PTHR47457">
    <property type="entry name" value="OS05G0345500 PROTEIN"/>
    <property type="match status" value="1"/>
</dbReference>
<dbReference type="SMART" id="SM00225">
    <property type="entry name" value="BTB"/>
    <property type="match status" value="2"/>
</dbReference>
<dbReference type="SUPFAM" id="SSF54695">
    <property type="entry name" value="POZ domain"/>
    <property type="match status" value="2"/>
</dbReference>
<organism evidence="6 7">
    <name type="scientific">Artemisia annua</name>
    <name type="common">Sweet wormwood</name>
    <dbReference type="NCBI Taxonomy" id="35608"/>
    <lineage>
        <taxon>Eukaryota</taxon>
        <taxon>Viridiplantae</taxon>
        <taxon>Streptophyta</taxon>
        <taxon>Embryophyta</taxon>
        <taxon>Tracheophyta</taxon>
        <taxon>Spermatophyta</taxon>
        <taxon>Magnoliopsida</taxon>
        <taxon>eudicotyledons</taxon>
        <taxon>Gunneridae</taxon>
        <taxon>Pentapetalae</taxon>
        <taxon>asterids</taxon>
        <taxon>campanulids</taxon>
        <taxon>Asterales</taxon>
        <taxon>Asteraceae</taxon>
        <taxon>Asteroideae</taxon>
        <taxon>Anthemideae</taxon>
        <taxon>Artemisiinae</taxon>
        <taxon>Artemisia</taxon>
    </lineage>
</organism>
<dbReference type="Gene3D" id="3.90.550.10">
    <property type="entry name" value="Spore Coat Polysaccharide Biosynthesis Protein SpsA, Chain A"/>
    <property type="match status" value="1"/>
</dbReference>
<feature type="domain" description="BTB" evidence="5">
    <location>
        <begin position="349"/>
        <end position="418"/>
    </location>
</feature>
<sequence length="1024" mass="115597">MEKKQKKFLTVAPFECAWRDDLRFKEAGRGCVAFEAFAHNDVTVVFREQLGSQHYHYKRDNSPHYTVIIGSHRNRRLKIEVDGITTVDKAGLGLCCSSAFQSYWISVCDGLISIGKGRYPFQNLVFQWLDTKPNCSVQYVGLSSWDKHVGYRNVNVLPLTQNHISLWKHVDCGEYKGEDDMDEDLRNEFGNFDDHKGLGSFLESWELSDVYFLVGEEERAVPAHKVILAAADTFESWLFDQDVIPLKDVTYPVLRAFLQFIYTGFTQIPESLLGSLRDLSLQFGATSLVKQCEEVIEKFKLNKKLFDSGKNVEIFYPNSQPHCGGPAFPSGLPANVQRLEQLYMKGEFSDVDISIEGHGLIARSHKVILGLWSLPFMKMFTNGMSESASSEVCLKDVSPKAFKIMIDYFYSGAFNLEDTVDSNILLLELLILADQFGVSLLHQDCCKTLLERLSEGSVCLILQVIPSIPSCKLIEETCERIFTMHFDYCTTASTDFVLLDESTFSNILEHQELTVTSEERVLNAILMWGLQPSELSNWEAVDNMLSITTPEDLFGTRLLSLNVLLPLVRFSLLPLFLLKKMEASNLSMKIRTFYHLVKEAISFLETGFPTAGSHPKFQHRQSSFKELQYIRDGDSNGVLYYVGTSYGKHQWVNPVLAKKISIMASNPISRYTDPKVLASRTYQGTSFAGPRLEDGKNCSWWMVDLGPDHQLMCNYYTFRQDGSKAFMRHWNFQGSSDGKNWTNLRVHENDQTVTKPGQFASWAVTGPNALLPFRYFRVALMGPTTDDINPWTLCICFLELYEHDKVSAQSSCLELFGDHLRFGIGVSSVDVDFEIIVVDDGSPDGTQDIVKQLQQVYGEDRILLRARPKKLGLGTAYIHGLKHASGNFVVIMDADLSHHIKTGADIVTGTRYVRGGGVHGWTLMRKLTSRGANVLAHTLLWPGVSDLTGSFRLYKKSVLEDIISSCVSKGYVFQMEMIVRASRKGYHIEEVPITFVDRVYGSSKLGGSEIVEYLKGLVYLLITT</sequence>
<dbReference type="InterPro" id="IPR022041">
    <property type="entry name" value="Methyltransf_FA"/>
</dbReference>
<dbReference type="SUPFAM" id="SSF53448">
    <property type="entry name" value="Nucleotide-diphospho-sugar transferases"/>
    <property type="match status" value="1"/>
</dbReference>
<keyword evidence="7" id="KW-1185">Reference proteome</keyword>
<dbReference type="InterPro" id="IPR000421">
    <property type="entry name" value="FA58C"/>
</dbReference>
<dbReference type="CDD" id="cd18186">
    <property type="entry name" value="BTB_POZ_ZBTB_KLHL-like"/>
    <property type="match status" value="2"/>
</dbReference>
<comment type="function">
    <text evidence="1">May act as a substrate-specific adapter of an E3 ubiquitin-protein ligase complex (CUL3-RBX1-BTB) which mediates the ubiquitination and subsequent proteasomal degradation of target proteins.</text>
</comment>